<gene>
    <name evidence="1" type="ORF">Cob_v010907</name>
</gene>
<dbReference type="Proteomes" id="UP000014480">
    <property type="component" value="Unassembled WGS sequence"/>
</dbReference>
<reference evidence="2" key="1">
    <citation type="journal article" date="2013" name="New Phytol.">
        <title>Comparative genomic and transcriptomic analyses reveal the hemibiotrophic stage shift of Colletotrichum fungi.</title>
        <authorList>
            <person name="Gan P."/>
            <person name="Ikeda K."/>
            <person name="Irieda H."/>
            <person name="Narusaka M."/>
            <person name="O'Connell R.J."/>
            <person name="Narusaka Y."/>
            <person name="Takano Y."/>
            <person name="Kubo Y."/>
            <person name="Shirasu K."/>
        </authorList>
    </citation>
    <scope>NUCLEOTIDE SEQUENCE [LARGE SCALE GENOMIC DNA]</scope>
    <source>
        <strain evidence="2">104-T / ATCC 96160 / CBS 514.97 / LARS 414 / MAFF 240422</strain>
    </source>
</reference>
<dbReference type="OrthoDB" id="4792435at2759"/>
<accession>A0A484FEE2</accession>
<keyword evidence="2" id="KW-1185">Reference proteome</keyword>
<organism evidence="1 2">
    <name type="scientific">Colletotrichum orbiculare (strain 104-T / ATCC 96160 / CBS 514.97 / LARS 414 / MAFF 240422)</name>
    <name type="common">Cucumber anthracnose fungus</name>
    <name type="synonym">Colletotrichum lagenarium</name>
    <dbReference type="NCBI Taxonomy" id="1213857"/>
    <lineage>
        <taxon>Eukaryota</taxon>
        <taxon>Fungi</taxon>
        <taxon>Dikarya</taxon>
        <taxon>Ascomycota</taxon>
        <taxon>Pezizomycotina</taxon>
        <taxon>Sordariomycetes</taxon>
        <taxon>Hypocreomycetidae</taxon>
        <taxon>Glomerellales</taxon>
        <taxon>Glomerellaceae</taxon>
        <taxon>Colletotrichum</taxon>
        <taxon>Colletotrichum orbiculare species complex</taxon>
    </lineage>
</organism>
<dbReference type="EMBL" id="AMCV02000036">
    <property type="protein sequence ID" value="TDZ16224.1"/>
    <property type="molecule type" value="Genomic_DNA"/>
</dbReference>
<dbReference type="AlphaFoldDB" id="A0A484FEE2"/>
<comment type="caution">
    <text evidence="1">The sequence shown here is derived from an EMBL/GenBank/DDBJ whole genome shotgun (WGS) entry which is preliminary data.</text>
</comment>
<evidence type="ECO:0000313" key="1">
    <source>
        <dbReference type="EMBL" id="TDZ16224.1"/>
    </source>
</evidence>
<sequence>MIQNNFQPPAQRSIIRSVLLSKPYQLAPIPSAVTSLLLLQLKMVKIAFLTFITPVLATTFVTLKSAGNKDGSGANAFAAWADRTCKQDLKGLPYSSSNVDFTFTLNCANIPASWCSSYPGGKTYHPFSTFNNPVAGKCYEA</sequence>
<reference evidence="2" key="2">
    <citation type="journal article" date="2019" name="Mol. Plant Microbe Interact.">
        <title>Genome sequence resources for four phytopathogenic fungi from the Colletotrichum orbiculare species complex.</title>
        <authorList>
            <person name="Gan P."/>
            <person name="Tsushima A."/>
            <person name="Narusaka M."/>
            <person name="Narusaka Y."/>
            <person name="Takano Y."/>
            <person name="Kubo Y."/>
            <person name="Shirasu K."/>
        </authorList>
    </citation>
    <scope>GENOME REANNOTATION</scope>
    <source>
        <strain evidence="2">104-T / ATCC 96160 / CBS 514.97 / LARS 414 / MAFF 240422</strain>
    </source>
</reference>
<proteinExistence type="predicted"/>
<evidence type="ECO:0000313" key="2">
    <source>
        <dbReference type="Proteomes" id="UP000014480"/>
    </source>
</evidence>
<name>A0A484FEE2_COLOR</name>
<protein>
    <submittedName>
        <fullName evidence="1">Uncharacterized protein</fullName>
    </submittedName>
</protein>